<dbReference type="AlphaFoldDB" id="A0A4R3L6V3"/>
<accession>A0A4R3L6V3</accession>
<organism evidence="1 2">
    <name type="scientific">Hazenella coriacea</name>
    <dbReference type="NCBI Taxonomy" id="1179467"/>
    <lineage>
        <taxon>Bacteria</taxon>
        <taxon>Bacillati</taxon>
        <taxon>Bacillota</taxon>
        <taxon>Bacilli</taxon>
        <taxon>Bacillales</taxon>
        <taxon>Thermoactinomycetaceae</taxon>
        <taxon>Hazenella</taxon>
    </lineage>
</organism>
<name>A0A4R3L6V3_9BACL</name>
<gene>
    <name evidence="1" type="ORF">EDD58_103240</name>
</gene>
<dbReference type="Proteomes" id="UP000294937">
    <property type="component" value="Unassembled WGS sequence"/>
</dbReference>
<dbReference type="OrthoDB" id="2991137at2"/>
<keyword evidence="2" id="KW-1185">Reference proteome</keyword>
<comment type="caution">
    <text evidence="1">The sequence shown here is derived from an EMBL/GenBank/DDBJ whole genome shotgun (WGS) entry which is preliminary data.</text>
</comment>
<sequence length="106" mass="12305">MLKFDKDEVRKILIEEEGLAEDVTERSIELLLELDEGLQPLLDQWLKDRSISDHKINGVSLEMMYKYFEARDFIGALIYIGMFTGDEGKGMAETFLEDPYLLVGRR</sequence>
<evidence type="ECO:0000313" key="2">
    <source>
        <dbReference type="Proteomes" id="UP000294937"/>
    </source>
</evidence>
<dbReference type="RefSeq" id="WP_131924200.1">
    <property type="nucleotide sequence ID" value="NZ_SMAG01000003.1"/>
</dbReference>
<proteinExistence type="predicted"/>
<protein>
    <submittedName>
        <fullName evidence="1">Uncharacterized protein</fullName>
    </submittedName>
</protein>
<reference evidence="1 2" key="1">
    <citation type="submission" date="2019-03" db="EMBL/GenBank/DDBJ databases">
        <title>Genomic Encyclopedia of Type Strains, Phase IV (KMG-IV): sequencing the most valuable type-strain genomes for metagenomic binning, comparative biology and taxonomic classification.</title>
        <authorList>
            <person name="Goeker M."/>
        </authorList>
    </citation>
    <scope>NUCLEOTIDE SEQUENCE [LARGE SCALE GENOMIC DNA]</scope>
    <source>
        <strain evidence="1 2">DSM 45707</strain>
    </source>
</reference>
<evidence type="ECO:0000313" key="1">
    <source>
        <dbReference type="EMBL" id="TCS94818.1"/>
    </source>
</evidence>
<dbReference type="EMBL" id="SMAG01000003">
    <property type="protein sequence ID" value="TCS94818.1"/>
    <property type="molecule type" value="Genomic_DNA"/>
</dbReference>